<dbReference type="InterPro" id="IPR007607">
    <property type="entry name" value="BacA/B"/>
</dbReference>
<sequence>MRLRREPPVEVRGFLDDGTEIIGDLKFSDVLHLHGHIKGRVISEGELVVGEKGIIEGDVEVGILTLGGTLIGNITAKKKVHFLNTARIRGDVATPILRVDEGAMWEGSITTTLQEKSPEHFVHAAGEVEATR</sequence>
<organism evidence="2">
    <name type="scientific">uncultured Acidobacteriota bacterium</name>
    <dbReference type="NCBI Taxonomy" id="171953"/>
    <lineage>
        <taxon>Bacteria</taxon>
        <taxon>Pseudomonadati</taxon>
        <taxon>Acidobacteriota</taxon>
        <taxon>environmental samples</taxon>
    </lineage>
</organism>
<evidence type="ECO:0000313" key="2">
    <source>
        <dbReference type="EMBL" id="BAL54626.1"/>
    </source>
</evidence>
<comment type="similarity">
    <text evidence="1">Belongs to the bactofilin family.</text>
</comment>
<reference evidence="2" key="2">
    <citation type="journal article" date="2012" name="PLoS ONE">
        <title>A Deeply Branching Thermophilic Bacterium with an Ancient Acetyl-CoA Pathway Dominates a Subsurface Ecosystem.</title>
        <authorList>
            <person name="Takami H."/>
            <person name="Noguchi H."/>
            <person name="Takaki Y."/>
            <person name="Uchiyama I."/>
            <person name="Toyoda A."/>
            <person name="Nishi S."/>
            <person name="Chee G.-J."/>
            <person name="Arai W."/>
            <person name="Nunoura T."/>
            <person name="Itoh T."/>
            <person name="Hattori M."/>
            <person name="Takai K."/>
        </authorList>
    </citation>
    <scope>NUCLEOTIDE SEQUENCE</scope>
</reference>
<dbReference type="Pfam" id="PF04519">
    <property type="entry name" value="Bactofilin"/>
    <property type="match status" value="1"/>
</dbReference>
<dbReference type="EMBL" id="AP011695">
    <property type="protein sequence ID" value="BAL54626.1"/>
    <property type="molecule type" value="Genomic_DNA"/>
</dbReference>
<reference evidence="2" key="1">
    <citation type="journal article" date="2005" name="Environ. Microbiol.">
        <title>Genetic and functional properties of uncultivated thermophilic crenarchaeotes from a subsurface gold mine as revealed by analysis of genome fragments.</title>
        <authorList>
            <person name="Nunoura T."/>
            <person name="Hirayama H."/>
            <person name="Takami H."/>
            <person name="Oida H."/>
            <person name="Nishi S."/>
            <person name="Shimamura S."/>
            <person name="Suzuki Y."/>
            <person name="Inagaki F."/>
            <person name="Takai K."/>
            <person name="Nealson K.H."/>
            <person name="Horikoshi K."/>
        </authorList>
    </citation>
    <scope>NUCLEOTIDE SEQUENCE</scope>
</reference>
<proteinExistence type="inferred from homology"/>
<dbReference type="AlphaFoldDB" id="H5SEP0"/>
<accession>H5SEP0</accession>
<name>H5SEP0_9BACT</name>
<dbReference type="PANTHER" id="PTHR35024:SF4">
    <property type="entry name" value="POLYMER-FORMING CYTOSKELETAL PROTEIN"/>
    <property type="match status" value="1"/>
</dbReference>
<evidence type="ECO:0000256" key="1">
    <source>
        <dbReference type="ARBA" id="ARBA00044755"/>
    </source>
</evidence>
<protein>
    <submittedName>
        <fullName evidence="2">Cell shape determination protein CcmA</fullName>
    </submittedName>
</protein>
<dbReference type="PANTHER" id="PTHR35024">
    <property type="entry name" value="HYPOTHETICAL CYTOSOLIC PROTEIN"/>
    <property type="match status" value="1"/>
</dbReference>
<gene>
    <name evidence="2" type="ORF">HGMM_F17D01C13</name>
</gene>